<dbReference type="EMBL" id="VMHM01000004">
    <property type="protein sequence ID" value="TSK04172.1"/>
    <property type="molecule type" value="Genomic_DNA"/>
</dbReference>
<dbReference type="Proteomes" id="UP000319483">
    <property type="component" value="Unassembled WGS sequence"/>
</dbReference>
<gene>
    <name evidence="1" type="ORF">FPQ15_04120</name>
</gene>
<evidence type="ECO:0000313" key="1">
    <source>
        <dbReference type="EMBL" id="TSK04172.1"/>
    </source>
</evidence>
<reference evidence="1 2" key="1">
    <citation type="submission" date="2019-07" db="EMBL/GenBank/DDBJ databases">
        <title>Gilliamella genomes.</title>
        <authorList>
            <person name="Zheng H."/>
        </authorList>
    </citation>
    <scope>NUCLEOTIDE SEQUENCE [LARGE SCALE GENOMIC DNA]</scope>
    <source>
        <strain evidence="1 2">W8127</strain>
    </source>
</reference>
<protein>
    <submittedName>
        <fullName evidence="1">DUF2492 family protein</fullName>
    </submittedName>
</protein>
<name>A0A556SSQ7_9GAMM</name>
<dbReference type="AlphaFoldDB" id="A0A556SSQ7"/>
<dbReference type="NCBIfam" id="TIGR03853">
    <property type="entry name" value="matur_matur"/>
    <property type="match status" value="1"/>
</dbReference>
<sequence length="78" mass="8836">MLSIHGHEVLQMMAGNNYTESSLLEAIEKRFGKNAKFHTCSEANMNAEQLICFLKLKGKFKSDNNSGFTVNETKICRH</sequence>
<proteinExistence type="predicted"/>
<dbReference type="RefSeq" id="WP_144091582.1">
    <property type="nucleotide sequence ID" value="NZ_CAMLBV010000005.1"/>
</dbReference>
<dbReference type="InterPro" id="IPR019620">
    <property type="entry name" value="Metal-bd_prot_put"/>
</dbReference>
<organism evidence="1 2">
    <name type="scientific">Gilliamella apicola</name>
    <dbReference type="NCBI Taxonomy" id="1196095"/>
    <lineage>
        <taxon>Bacteria</taxon>
        <taxon>Pseudomonadati</taxon>
        <taxon>Pseudomonadota</taxon>
        <taxon>Gammaproteobacteria</taxon>
        <taxon>Orbales</taxon>
        <taxon>Orbaceae</taxon>
        <taxon>Gilliamella</taxon>
    </lineage>
</organism>
<accession>A0A556SSQ7</accession>
<dbReference type="Pfam" id="PF10678">
    <property type="entry name" value="DUF2492"/>
    <property type="match status" value="1"/>
</dbReference>
<comment type="caution">
    <text evidence="1">The sequence shown here is derived from an EMBL/GenBank/DDBJ whole genome shotgun (WGS) entry which is preliminary data.</text>
</comment>
<evidence type="ECO:0000313" key="2">
    <source>
        <dbReference type="Proteomes" id="UP000319483"/>
    </source>
</evidence>